<evidence type="ECO:0000259" key="4">
    <source>
        <dbReference type="Pfam" id="PF09375"/>
    </source>
</evidence>
<dbReference type="Gene3D" id="1.20.1420.20">
    <property type="entry name" value="M75 peptidase, HXXE motif"/>
    <property type="match status" value="1"/>
</dbReference>
<protein>
    <submittedName>
        <fullName evidence="6">Iron uptake system component EfeO</fullName>
    </submittedName>
</protein>
<feature type="domain" description="Imelysin-like" evidence="4">
    <location>
        <begin position="156"/>
        <end position="388"/>
    </location>
</feature>
<keyword evidence="7" id="KW-1185">Reference proteome</keyword>
<dbReference type="NCBIfam" id="NF041757">
    <property type="entry name" value="EfeO"/>
    <property type="match status" value="1"/>
</dbReference>
<dbReference type="CDD" id="cd14656">
    <property type="entry name" value="Imelysin-like_EfeO"/>
    <property type="match status" value="1"/>
</dbReference>
<dbReference type="AlphaFoldDB" id="A0A7W9AUI6"/>
<evidence type="ECO:0000313" key="7">
    <source>
        <dbReference type="Proteomes" id="UP000555546"/>
    </source>
</evidence>
<dbReference type="InterPro" id="IPR028096">
    <property type="entry name" value="EfeO_Cupredoxin"/>
</dbReference>
<proteinExistence type="inferred from homology"/>
<accession>A0A7W9AUI6</accession>
<evidence type="ECO:0000256" key="1">
    <source>
        <dbReference type="ARBA" id="ARBA00004418"/>
    </source>
</evidence>
<dbReference type="RefSeq" id="WP_183648030.1">
    <property type="nucleotide sequence ID" value="NZ_JACIJG010000002.1"/>
</dbReference>
<dbReference type="InterPro" id="IPR034981">
    <property type="entry name" value="Imelysin-like_EfeO/Algp7"/>
</dbReference>
<dbReference type="InterPro" id="IPR053377">
    <property type="entry name" value="Iron_uptake_EfeM/EfeO"/>
</dbReference>
<dbReference type="PANTHER" id="PTHR39192">
    <property type="entry name" value="IRON UPTAKE SYSTEM COMPONENT EFEO"/>
    <property type="match status" value="1"/>
</dbReference>
<dbReference type="NCBIfam" id="NF007697">
    <property type="entry name" value="PRK10378.1"/>
    <property type="match status" value="1"/>
</dbReference>
<dbReference type="InterPro" id="IPR018976">
    <property type="entry name" value="Imelysin-like"/>
</dbReference>
<dbReference type="Gene3D" id="2.60.40.420">
    <property type="entry name" value="Cupredoxins - blue copper proteins"/>
    <property type="match status" value="1"/>
</dbReference>
<name>A0A7W9AUI6_9HYPH</name>
<comment type="caution">
    <text evidence="6">The sequence shown here is derived from an EMBL/GenBank/DDBJ whole genome shotgun (WGS) entry which is preliminary data.</text>
</comment>
<dbReference type="InterPro" id="IPR050894">
    <property type="entry name" value="EfeM/EfeO_iron_uptake"/>
</dbReference>
<dbReference type="Proteomes" id="UP000555546">
    <property type="component" value="Unassembled WGS sequence"/>
</dbReference>
<sequence length="396" mass="42464">MTNSKSAEPFSRNLVQVGLALAVLLLLAAGAAFYYASRVSDKARHANADGKIRVAINARNCEPNELTVPAGRSVFEIVNQSDRTVEWEILDGVMVLEERENIAPGFRQMITAKLAPGEYQITCGLLSNPRGKLTVTPSAVSEAEKGKLPLTAFIGALAEYQIYLGVEVVAFQKVVGDLSTAVAGGDLAAAQAAYGPARAAYARIAPVSEAFSDLDTAINARADYFEKREQDPAFGGLHRIEYGLFEQKSVDGLAPVVRKLEQDASALKKRIRSLRISPDRMMAGTASALNRFASVAGDNGEDRYAHTDLEALSGLLDGAGKTADVLRPVVVKADAKAFDNVDRDAASIARLLATDAEGNHYRTYDTLSSDEKAKIRDGVTALATQFSKLRDQLGVE</sequence>
<comment type="subcellular location">
    <subcellularLocation>
        <location evidence="1">Periplasm</location>
    </subcellularLocation>
</comment>
<keyword evidence="3" id="KW-0732">Signal</keyword>
<dbReference type="PANTHER" id="PTHR39192:SF1">
    <property type="entry name" value="IRON UPTAKE SYSTEM COMPONENT EFEO"/>
    <property type="match status" value="1"/>
</dbReference>
<dbReference type="EMBL" id="JACIJG010000002">
    <property type="protein sequence ID" value="MBB5700832.1"/>
    <property type="molecule type" value="Genomic_DNA"/>
</dbReference>
<feature type="domain" description="EfeO-type cupredoxin-like" evidence="5">
    <location>
        <begin position="32"/>
        <end position="135"/>
    </location>
</feature>
<dbReference type="GO" id="GO:0042597">
    <property type="term" value="C:periplasmic space"/>
    <property type="evidence" value="ECO:0007669"/>
    <property type="project" value="UniProtKB-SubCell"/>
</dbReference>
<evidence type="ECO:0000256" key="2">
    <source>
        <dbReference type="ARBA" id="ARBA00005989"/>
    </source>
</evidence>
<dbReference type="Pfam" id="PF09375">
    <property type="entry name" value="Peptidase_M75"/>
    <property type="match status" value="1"/>
</dbReference>
<evidence type="ECO:0000256" key="3">
    <source>
        <dbReference type="ARBA" id="ARBA00022729"/>
    </source>
</evidence>
<reference evidence="6 7" key="1">
    <citation type="submission" date="2020-08" db="EMBL/GenBank/DDBJ databases">
        <title>Genomic Encyclopedia of Type Strains, Phase IV (KMG-IV): sequencing the most valuable type-strain genomes for metagenomic binning, comparative biology and taxonomic classification.</title>
        <authorList>
            <person name="Goeker M."/>
        </authorList>
    </citation>
    <scope>NUCLEOTIDE SEQUENCE [LARGE SCALE GENOMIC DNA]</scope>
    <source>
        <strain evidence="6 7">DSM 26944</strain>
    </source>
</reference>
<comment type="similarity">
    <text evidence="2">Belongs to the EfeM/EfeO family.</text>
</comment>
<dbReference type="Pfam" id="PF13473">
    <property type="entry name" value="Cupredoxin_1"/>
    <property type="match status" value="1"/>
</dbReference>
<evidence type="ECO:0000259" key="5">
    <source>
        <dbReference type="Pfam" id="PF13473"/>
    </source>
</evidence>
<evidence type="ECO:0000313" key="6">
    <source>
        <dbReference type="EMBL" id="MBB5700832.1"/>
    </source>
</evidence>
<organism evidence="6 7">
    <name type="scientific">Brucella daejeonensis</name>
    <dbReference type="NCBI Taxonomy" id="659015"/>
    <lineage>
        <taxon>Bacteria</taxon>
        <taxon>Pseudomonadati</taxon>
        <taxon>Pseudomonadota</taxon>
        <taxon>Alphaproteobacteria</taxon>
        <taxon>Hyphomicrobiales</taxon>
        <taxon>Brucellaceae</taxon>
        <taxon>Brucella/Ochrobactrum group</taxon>
        <taxon>Brucella</taxon>
    </lineage>
</organism>
<dbReference type="InterPro" id="IPR008972">
    <property type="entry name" value="Cupredoxin"/>
</dbReference>
<gene>
    <name evidence="6" type="ORF">FHS76_000675</name>
</gene>
<dbReference type="InterPro" id="IPR038352">
    <property type="entry name" value="Imelysin_sf"/>
</dbReference>